<sequence>MLDNTYYCDCLLIFSSWSVLFFPLQVIYDSLPVALNLLTVVGYEFHASHFHGSSNNSFITVADGRRMVDRGNR</sequence>
<evidence type="ECO:0000313" key="1">
    <source>
        <dbReference type="EMBL" id="ONM52564.1"/>
    </source>
</evidence>
<accession>A0A1D6HWG1</accession>
<gene>
    <name evidence="1" type="ORF">ZEAMMB73_Zm00001d019252</name>
</gene>
<dbReference type="EMBL" id="CM007650">
    <property type="protein sequence ID" value="ONM52564.1"/>
    <property type="molecule type" value="Genomic_DNA"/>
</dbReference>
<organism evidence="1">
    <name type="scientific">Zea mays</name>
    <name type="common">Maize</name>
    <dbReference type="NCBI Taxonomy" id="4577"/>
    <lineage>
        <taxon>Eukaryota</taxon>
        <taxon>Viridiplantae</taxon>
        <taxon>Streptophyta</taxon>
        <taxon>Embryophyta</taxon>
        <taxon>Tracheophyta</taxon>
        <taxon>Spermatophyta</taxon>
        <taxon>Magnoliopsida</taxon>
        <taxon>Liliopsida</taxon>
        <taxon>Poales</taxon>
        <taxon>Poaceae</taxon>
        <taxon>PACMAD clade</taxon>
        <taxon>Panicoideae</taxon>
        <taxon>Andropogonodae</taxon>
        <taxon>Andropogoneae</taxon>
        <taxon>Tripsacinae</taxon>
        <taxon>Zea</taxon>
    </lineage>
</organism>
<protein>
    <submittedName>
        <fullName evidence="1">Uncharacterized protein</fullName>
    </submittedName>
</protein>
<dbReference type="AlphaFoldDB" id="A0A1D6HWG1"/>
<dbReference type="EMBL" id="CM007650">
    <property type="protein sequence ID" value="ONM52548.1"/>
    <property type="molecule type" value="Genomic_DNA"/>
</dbReference>
<dbReference type="EMBL" id="CM007650">
    <property type="protein sequence ID" value="ONM52560.1"/>
    <property type="molecule type" value="Genomic_DNA"/>
</dbReference>
<proteinExistence type="predicted"/>
<dbReference type="EMBL" id="CM007650">
    <property type="protein sequence ID" value="ONM52563.1"/>
    <property type="molecule type" value="Genomic_DNA"/>
</dbReference>
<name>A0A1D6HWG1_MAIZE</name>
<reference evidence="1" key="1">
    <citation type="submission" date="2015-12" db="EMBL/GenBank/DDBJ databases">
        <title>Update maize B73 reference genome by single molecule sequencing technologies.</title>
        <authorList>
            <consortium name="Maize Genome Sequencing Project"/>
            <person name="Ware D."/>
        </authorList>
    </citation>
    <scope>NUCLEOTIDE SEQUENCE [LARGE SCALE GENOMIC DNA]</scope>
    <source>
        <tissue evidence="1">Seedling</tissue>
    </source>
</reference>
<dbReference type="EMBL" id="CM007650">
    <property type="protein sequence ID" value="ONM52555.1"/>
    <property type="molecule type" value="Genomic_DNA"/>
</dbReference>